<comment type="caution">
    <text evidence="8">The sequence shown here is derived from an EMBL/GenBank/DDBJ whole genome shotgun (WGS) entry which is preliminary data.</text>
</comment>
<dbReference type="GO" id="GO:0016705">
    <property type="term" value="F:oxidoreductase activity, acting on paired donors, with incorporation or reduction of molecular oxygen"/>
    <property type="evidence" value="ECO:0007669"/>
    <property type="project" value="InterPro"/>
</dbReference>
<dbReference type="Pfam" id="PF00067">
    <property type="entry name" value="p450"/>
    <property type="match status" value="1"/>
</dbReference>
<dbReference type="PANTHER" id="PTHR46696:SF1">
    <property type="entry name" value="CYTOCHROME P450 YJIB-RELATED"/>
    <property type="match status" value="1"/>
</dbReference>
<keyword evidence="4 7" id="KW-0560">Oxidoreductase</keyword>
<keyword evidence="2 7" id="KW-0349">Heme</keyword>
<comment type="similarity">
    <text evidence="1 7">Belongs to the cytochrome P450 family.</text>
</comment>
<keyword evidence="5 7" id="KW-0408">Iron</keyword>
<dbReference type="PROSITE" id="PS00086">
    <property type="entry name" value="CYTOCHROME_P450"/>
    <property type="match status" value="1"/>
</dbReference>
<reference evidence="8" key="2">
    <citation type="submission" date="2020-09" db="EMBL/GenBank/DDBJ databases">
        <authorList>
            <person name="Sun Q."/>
            <person name="Zhou Y."/>
        </authorList>
    </citation>
    <scope>NUCLEOTIDE SEQUENCE</scope>
    <source>
        <strain evidence="8">CGMCC 1.12827</strain>
    </source>
</reference>
<dbReference type="EMBL" id="BMGC01000067">
    <property type="protein sequence ID" value="GGB48195.1"/>
    <property type="molecule type" value="Genomic_DNA"/>
</dbReference>
<dbReference type="RefSeq" id="WP_229742921.1">
    <property type="nucleotide sequence ID" value="NZ_BMGC01000067.1"/>
</dbReference>
<evidence type="ECO:0000256" key="5">
    <source>
        <dbReference type="ARBA" id="ARBA00023004"/>
    </source>
</evidence>
<evidence type="ECO:0000313" key="9">
    <source>
        <dbReference type="Proteomes" id="UP000621454"/>
    </source>
</evidence>
<reference evidence="8" key="1">
    <citation type="journal article" date="2014" name="Int. J. Syst. Evol. Microbiol.">
        <title>Complete genome sequence of Corynebacterium casei LMG S-19264T (=DSM 44701T), isolated from a smear-ripened cheese.</title>
        <authorList>
            <consortium name="US DOE Joint Genome Institute (JGI-PGF)"/>
            <person name="Walter F."/>
            <person name="Albersmeier A."/>
            <person name="Kalinowski J."/>
            <person name="Ruckert C."/>
        </authorList>
    </citation>
    <scope>NUCLEOTIDE SEQUENCE</scope>
    <source>
        <strain evidence="8">CGMCC 1.12827</strain>
    </source>
</reference>
<organism evidence="8 9">
    <name type="scientific">Gordonia jinhuaensis</name>
    <dbReference type="NCBI Taxonomy" id="1517702"/>
    <lineage>
        <taxon>Bacteria</taxon>
        <taxon>Bacillati</taxon>
        <taxon>Actinomycetota</taxon>
        <taxon>Actinomycetes</taxon>
        <taxon>Mycobacteriales</taxon>
        <taxon>Gordoniaceae</taxon>
        <taxon>Gordonia</taxon>
    </lineage>
</organism>
<dbReference type="Gene3D" id="1.10.630.10">
    <property type="entry name" value="Cytochrome P450"/>
    <property type="match status" value="1"/>
</dbReference>
<evidence type="ECO:0000256" key="4">
    <source>
        <dbReference type="ARBA" id="ARBA00023002"/>
    </source>
</evidence>
<proteinExistence type="inferred from homology"/>
<dbReference type="PRINTS" id="PR00359">
    <property type="entry name" value="BP450"/>
</dbReference>
<dbReference type="GO" id="GO:0004497">
    <property type="term" value="F:monooxygenase activity"/>
    <property type="evidence" value="ECO:0007669"/>
    <property type="project" value="UniProtKB-KW"/>
</dbReference>
<dbReference type="GO" id="GO:0020037">
    <property type="term" value="F:heme binding"/>
    <property type="evidence" value="ECO:0007669"/>
    <property type="project" value="InterPro"/>
</dbReference>
<dbReference type="InterPro" id="IPR036396">
    <property type="entry name" value="Cyt_P450_sf"/>
</dbReference>
<dbReference type="AlphaFoldDB" id="A0A916TJE7"/>
<evidence type="ECO:0000256" key="1">
    <source>
        <dbReference type="ARBA" id="ARBA00010617"/>
    </source>
</evidence>
<accession>A0A916TJE7</accession>
<dbReference type="PANTHER" id="PTHR46696">
    <property type="entry name" value="P450, PUTATIVE (EUROFUNG)-RELATED"/>
    <property type="match status" value="1"/>
</dbReference>
<sequence length="408" mass="44798">MSAPTSPSQIRFDIRNIANIAPPAMITAQPTRSSGGLPQITLPTGHTAVHLTRYGDVHRVLTDTSFIRSATNVDDGPSFLPTIMPEDMLLNLDHPDHGRLKRFVAAAYSANAMTALAPAVRRHTLSLVDDLVRALDQRADADLVTAVLDPLTITVNADYLGIPRADIPAFRHLSRQMQLAHDTDVPQLLEDFWELYHYIEDLVAGRRHLEGGLIKDLLTARDTVTPPVTDAEYAATLLGSLVGGDQNVLSVLSKIAYTSLSEHRLWDLMAQQPAAIPDVVEELLRLLPLGRISTFPRIASRDLTVSGGTLRQGEVVYADAHEANRDPDVFPDPWIIDTARSGKRHLQFGYGMHHCMGSALARMEIIEAMTVLTSRLPHLRLTAAPETIEWDTGVLVHRPLHLPVATTG</sequence>
<keyword evidence="3 7" id="KW-0479">Metal-binding</keyword>
<dbReference type="InterPro" id="IPR002397">
    <property type="entry name" value="Cyt_P450_B"/>
</dbReference>
<protein>
    <submittedName>
        <fullName evidence="8">Cytochrome P450</fullName>
    </submittedName>
</protein>
<name>A0A916TJE7_9ACTN</name>
<evidence type="ECO:0000256" key="7">
    <source>
        <dbReference type="RuleBase" id="RU000461"/>
    </source>
</evidence>
<keyword evidence="6 7" id="KW-0503">Monooxygenase</keyword>
<keyword evidence="9" id="KW-1185">Reference proteome</keyword>
<dbReference type="SUPFAM" id="SSF48264">
    <property type="entry name" value="Cytochrome P450"/>
    <property type="match status" value="1"/>
</dbReference>
<evidence type="ECO:0000256" key="6">
    <source>
        <dbReference type="ARBA" id="ARBA00023033"/>
    </source>
</evidence>
<evidence type="ECO:0000256" key="3">
    <source>
        <dbReference type="ARBA" id="ARBA00022723"/>
    </source>
</evidence>
<dbReference type="Proteomes" id="UP000621454">
    <property type="component" value="Unassembled WGS sequence"/>
</dbReference>
<evidence type="ECO:0000256" key="2">
    <source>
        <dbReference type="ARBA" id="ARBA00022617"/>
    </source>
</evidence>
<dbReference type="InterPro" id="IPR017972">
    <property type="entry name" value="Cyt_P450_CS"/>
</dbReference>
<evidence type="ECO:0000313" key="8">
    <source>
        <dbReference type="EMBL" id="GGB48195.1"/>
    </source>
</evidence>
<gene>
    <name evidence="8" type="ORF">GCM10011489_39170</name>
</gene>
<dbReference type="InterPro" id="IPR001128">
    <property type="entry name" value="Cyt_P450"/>
</dbReference>
<dbReference type="GO" id="GO:0005506">
    <property type="term" value="F:iron ion binding"/>
    <property type="evidence" value="ECO:0007669"/>
    <property type="project" value="InterPro"/>
</dbReference>